<name>A0A9D4K6H4_DREPO</name>
<evidence type="ECO:0000313" key="2">
    <source>
        <dbReference type="Proteomes" id="UP000828390"/>
    </source>
</evidence>
<organism evidence="1 2">
    <name type="scientific">Dreissena polymorpha</name>
    <name type="common">Zebra mussel</name>
    <name type="synonym">Mytilus polymorpha</name>
    <dbReference type="NCBI Taxonomy" id="45954"/>
    <lineage>
        <taxon>Eukaryota</taxon>
        <taxon>Metazoa</taxon>
        <taxon>Spiralia</taxon>
        <taxon>Lophotrochozoa</taxon>
        <taxon>Mollusca</taxon>
        <taxon>Bivalvia</taxon>
        <taxon>Autobranchia</taxon>
        <taxon>Heteroconchia</taxon>
        <taxon>Euheterodonta</taxon>
        <taxon>Imparidentia</taxon>
        <taxon>Neoheterodontei</taxon>
        <taxon>Myida</taxon>
        <taxon>Dreissenoidea</taxon>
        <taxon>Dreissenidae</taxon>
        <taxon>Dreissena</taxon>
    </lineage>
</organism>
<reference evidence="1" key="2">
    <citation type="submission" date="2020-11" db="EMBL/GenBank/DDBJ databases">
        <authorList>
            <person name="McCartney M.A."/>
            <person name="Auch B."/>
            <person name="Kono T."/>
            <person name="Mallez S."/>
            <person name="Becker A."/>
            <person name="Gohl D.M."/>
            <person name="Silverstein K.A.T."/>
            <person name="Koren S."/>
            <person name="Bechman K.B."/>
            <person name="Herman A."/>
            <person name="Abrahante J.E."/>
            <person name="Garbe J."/>
        </authorList>
    </citation>
    <scope>NUCLEOTIDE SEQUENCE</scope>
    <source>
        <strain evidence="1">Duluth1</strain>
        <tissue evidence="1">Whole animal</tissue>
    </source>
</reference>
<protein>
    <submittedName>
        <fullName evidence="1">Uncharacterized protein</fullName>
    </submittedName>
</protein>
<dbReference type="AlphaFoldDB" id="A0A9D4K6H4"/>
<gene>
    <name evidence="1" type="ORF">DPMN_107102</name>
</gene>
<sequence>MTKFIYKEKSFSLMPKLEENEQAVDQTMDEMSPFLSPRPKVQTMLVILYHDVPSGMEMATLQMTPVISGSPLGFINLLMCLL</sequence>
<accession>A0A9D4K6H4</accession>
<evidence type="ECO:0000313" key="1">
    <source>
        <dbReference type="EMBL" id="KAH3833786.1"/>
    </source>
</evidence>
<keyword evidence="2" id="KW-1185">Reference proteome</keyword>
<proteinExistence type="predicted"/>
<comment type="caution">
    <text evidence="1">The sequence shown here is derived from an EMBL/GenBank/DDBJ whole genome shotgun (WGS) entry which is preliminary data.</text>
</comment>
<reference evidence="1" key="1">
    <citation type="journal article" date="2019" name="bioRxiv">
        <title>The Genome of the Zebra Mussel, Dreissena polymorpha: A Resource for Invasive Species Research.</title>
        <authorList>
            <person name="McCartney M.A."/>
            <person name="Auch B."/>
            <person name="Kono T."/>
            <person name="Mallez S."/>
            <person name="Zhang Y."/>
            <person name="Obille A."/>
            <person name="Becker A."/>
            <person name="Abrahante J.E."/>
            <person name="Garbe J."/>
            <person name="Badalamenti J.P."/>
            <person name="Herman A."/>
            <person name="Mangelson H."/>
            <person name="Liachko I."/>
            <person name="Sullivan S."/>
            <person name="Sone E.D."/>
            <person name="Koren S."/>
            <person name="Silverstein K.A.T."/>
            <person name="Beckman K.B."/>
            <person name="Gohl D.M."/>
        </authorList>
    </citation>
    <scope>NUCLEOTIDE SEQUENCE</scope>
    <source>
        <strain evidence="1">Duluth1</strain>
        <tissue evidence="1">Whole animal</tissue>
    </source>
</reference>
<dbReference type="EMBL" id="JAIWYP010000004">
    <property type="protein sequence ID" value="KAH3833786.1"/>
    <property type="molecule type" value="Genomic_DNA"/>
</dbReference>
<dbReference type="Proteomes" id="UP000828390">
    <property type="component" value="Unassembled WGS sequence"/>
</dbReference>